<evidence type="ECO:0000256" key="1">
    <source>
        <dbReference type="SAM" id="SignalP"/>
    </source>
</evidence>
<dbReference type="Proteomes" id="UP000236286">
    <property type="component" value="Unassembled WGS sequence"/>
</dbReference>
<keyword evidence="1" id="KW-0732">Signal</keyword>
<evidence type="ECO:0000313" key="2">
    <source>
        <dbReference type="EMBL" id="PNG26363.1"/>
    </source>
</evidence>
<dbReference type="AlphaFoldDB" id="A0A2J7THX3"/>
<dbReference type="EMBL" id="PDZR01000007">
    <property type="protein sequence ID" value="PNG26363.1"/>
    <property type="molecule type" value="Genomic_DNA"/>
</dbReference>
<evidence type="ECO:0008006" key="4">
    <source>
        <dbReference type="Google" id="ProtNLM"/>
    </source>
</evidence>
<feature type="chain" id="PRO_5014458580" description="Transporter" evidence="1">
    <location>
        <begin position="20"/>
        <end position="325"/>
    </location>
</feature>
<feature type="signal peptide" evidence="1">
    <location>
        <begin position="1"/>
        <end position="19"/>
    </location>
</feature>
<organism evidence="2 3">
    <name type="scientific">Methylocella silvestris</name>
    <dbReference type="NCBI Taxonomy" id="199596"/>
    <lineage>
        <taxon>Bacteria</taxon>
        <taxon>Pseudomonadati</taxon>
        <taxon>Pseudomonadota</taxon>
        <taxon>Alphaproteobacteria</taxon>
        <taxon>Hyphomicrobiales</taxon>
        <taxon>Beijerinckiaceae</taxon>
        <taxon>Methylocella</taxon>
    </lineage>
</organism>
<comment type="caution">
    <text evidence="2">The sequence shown here is derived from an EMBL/GenBank/DDBJ whole genome shotgun (WGS) entry which is preliminary data.</text>
</comment>
<dbReference type="RefSeq" id="WP_102843247.1">
    <property type="nucleotide sequence ID" value="NZ_PDZR01000007.1"/>
</dbReference>
<evidence type="ECO:0000313" key="3">
    <source>
        <dbReference type="Proteomes" id="UP000236286"/>
    </source>
</evidence>
<accession>A0A2J7THX3</accession>
<proteinExistence type="predicted"/>
<protein>
    <recommendedName>
        <fullName evidence="4">Transporter</fullName>
    </recommendedName>
</protein>
<dbReference type="OrthoDB" id="7252930at2"/>
<gene>
    <name evidence="2" type="ORF">CR492_08100</name>
</gene>
<reference evidence="2 3" key="1">
    <citation type="submission" date="2017-10" db="EMBL/GenBank/DDBJ databases">
        <title>Genome announcement of Methylocella silvestris TVC from permafrost.</title>
        <authorList>
            <person name="Wang J."/>
            <person name="Geng K."/>
            <person name="Ul-Haque F."/>
            <person name="Crombie A.T."/>
            <person name="Street L.E."/>
            <person name="Wookey P.A."/>
            <person name="Murrell J.C."/>
            <person name="Pratscher J."/>
        </authorList>
    </citation>
    <scope>NUCLEOTIDE SEQUENCE [LARGE SCALE GENOMIC DNA]</scope>
    <source>
        <strain evidence="2 3">TVC</strain>
    </source>
</reference>
<sequence length="325" mass="34789">MTLNAFLARACAIGAAAFAAGVTPALSHVVVGDRFFPATLLIDDPGVNDELSLPTFAYLTNPDGSQTNVFSFEYDKRITPALGISIEDGFIHQNNPRANGWDNLSTSLKYVLFINPEHEFMLSAGVEFEWGHTGAAGVGAEAFTSWSPQIFFGKGFGDLPASLNALRPFALTGQLGVELSTHPISTIITRNFETGDVDIDVDQDPTFFNWGFSLQYSLPYMNSNISAIDNDLLKRLIPLVEVSLSTPVANIGPPGSGNSHVTTGLVNPGVIYVGQTFQLGLEAQLPINSASGKHVGVIAQLHLYLDNIFPDSIGRPLFDGPASAF</sequence>
<name>A0A2J7THX3_METSI</name>